<gene>
    <name evidence="1" type="ORF">JMJ84_08460</name>
</gene>
<accession>A0A8F7YPY8</accession>
<dbReference type="InterPro" id="IPR018577">
    <property type="entry name" value="Restrct_endonuc_II_Bpu10I"/>
</dbReference>
<dbReference type="AlphaFoldDB" id="A0A8F7YPY8"/>
<reference evidence="1" key="1">
    <citation type="submission" date="2021-07" db="EMBL/GenBank/DDBJ databases">
        <title>Whole-Genome Sequences of non-enterica strains of Salmonella enterica isolated from poultry houses.</title>
        <authorList>
            <person name="Lamas A."/>
            <person name="Regal P."/>
            <person name="Miranda J.M."/>
            <person name="Vazquez B."/>
            <person name="Cepeda A."/>
            <person name="Franco C.M."/>
        </authorList>
    </citation>
    <scope>NUCLEOTIDE SEQUENCE</scope>
    <source>
        <strain evidence="1">LHICA_SA2</strain>
    </source>
</reference>
<sequence length="307" mass="35022">MKVEKIKAHGSKLEALLTNSKLPKEDLQSVSSAIEYYNEWINKLKNCDKEGDDLLLFMVDSLNVYKNFIDIELIFQSKGDFLYRQNGQLKLSNSILEEFLPYLFDERLIPGFANIKNAVCGPQSSFSGLSFGSPLLKLNQGGVFLKKKDQDFSVAKKHTITIKDNPTSDEIFSANFCVSHFATEIKTNLDKTMFQEASQTANELKSAVPGARYLLLCEYLDMTPITTKLTSIDEVIVLRKAKRLPSNIRKDFSNVEGRNNYLDHYKGFLQDHPLSIDSFRRFIHHLNDCFPVDNSESDDTVINRGYF</sequence>
<keyword evidence="1" id="KW-0540">Nuclease</keyword>
<name>A0A8F7YPY8_SALER</name>
<dbReference type="EC" id="3.1.21.-" evidence="1"/>
<protein>
    <submittedName>
        <fullName evidence="1">Bpu10I family restriction endonuclease</fullName>
        <ecNumber evidence="1">3.1.21.-</ecNumber>
    </submittedName>
</protein>
<evidence type="ECO:0000313" key="1">
    <source>
        <dbReference type="EMBL" id="QXX26814.1"/>
    </source>
</evidence>
<organism evidence="1">
    <name type="scientific">Salmonella enterica subsp. salamae</name>
    <dbReference type="NCBI Taxonomy" id="59202"/>
    <lineage>
        <taxon>Bacteria</taxon>
        <taxon>Pseudomonadati</taxon>
        <taxon>Pseudomonadota</taxon>
        <taxon>Gammaproteobacteria</taxon>
        <taxon>Enterobacterales</taxon>
        <taxon>Enterobacteriaceae</taxon>
        <taxon>Salmonella</taxon>
    </lineage>
</organism>
<keyword evidence="1" id="KW-0255">Endonuclease</keyword>
<keyword evidence="1" id="KW-0378">Hydrolase</keyword>
<dbReference type="REBASE" id="512766">
    <property type="entry name" value="SenCASA2ORF8455P"/>
</dbReference>
<proteinExistence type="predicted"/>
<dbReference type="EMBL" id="CP079837">
    <property type="protein sequence ID" value="QXX26814.1"/>
    <property type="molecule type" value="Genomic_DNA"/>
</dbReference>
<dbReference type="Pfam" id="PF09549">
    <property type="entry name" value="RE_Bpu10I"/>
    <property type="match status" value="1"/>
</dbReference>
<dbReference type="GO" id="GO:0016787">
    <property type="term" value="F:hydrolase activity"/>
    <property type="evidence" value="ECO:0007669"/>
    <property type="project" value="UniProtKB-KW"/>
</dbReference>
<dbReference type="GO" id="GO:0004519">
    <property type="term" value="F:endonuclease activity"/>
    <property type="evidence" value="ECO:0007669"/>
    <property type="project" value="UniProtKB-KW"/>
</dbReference>